<dbReference type="GO" id="GO:0089718">
    <property type="term" value="P:amino acid import across plasma membrane"/>
    <property type="evidence" value="ECO:0007669"/>
    <property type="project" value="TreeGrafter"/>
</dbReference>
<keyword evidence="9" id="KW-0915">Sodium</keyword>
<evidence type="ECO:0000256" key="10">
    <source>
        <dbReference type="SAM" id="Phobius"/>
    </source>
</evidence>
<dbReference type="PROSITE" id="PS50267">
    <property type="entry name" value="NA_NEUROTRAN_SYMP_3"/>
    <property type="match status" value="1"/>
</dbReference>
<reference evidence="11" key="1">
    <citation type="submission" date="2012-09" db="EMBL/GenBank/DDBJ databases">
        <authorList>
            <person name="Martin A.A."/>
        </authorList>
    </citation>
    <scope>NUCLEOTIDE SEQUENCE</scope>
</reference>
<evidence type="ECO:0000256" key="2">
    <source>
        <dbReference type="ARBA" id="ARBA00006459"/>
    </source>
</evidence>
<evidence type="ECO:0000256" key="3">
    <source>
        <dbReference type="ARBA" id="ARBA00022448"/>
    </source>
</evidence>
<dbReference type="GO" id="GO:0015179">
    <property type="term" value="F:L-amino acid transmembrane transporter activity"/>
    <property type="evidence" value="ECO:0007669"/>
    <property type="project" value="TreeGrafter"/>
</dbReference>
<dbReference type="STRING" id="6313.A0A0K0DI20"/>
<dbReference type="SUPFAM" id="SSF161070">
    <property type="entry name" value="SNF-like"/>
    <property type="match status" value="1"/>
</dbReference>
<evidence type="ECO:0000256" key="6">
    <source>
        <dbReference type="ARBA" id="ARBA00022989"/>
    </source>
</evidence>
<keyword evidence="4 10" id="KW-0812">Transmembrane</keyword>
<feature type="binding site" evidence="9">
    <location>
        <position position="147"/>
    </location>
    <ligand>
        <name>Na(+)</name>
        <dbReference type="ChEBI" id="CHEBI:29101"/>
        <label>1</label>
    </ligand>
</feature>
<dbReference type="PANTHER" id="PTHR11616">
    <property type="entry name" value="SODIUM/CHLORIDE DEPENDENT TRANSPORTER"/>
    <property type="match status" value="1"/>
</dbReference>
<evidence type="ECO:0000256" key="1">
    <source>
        <dbReference type="ARBA" id="ARBA00004141"/>
    </source>
</evidence>
<reference evidence="12" key="2">
    <citation type="submission" date="2017-02" db="UniProtKB">
        <authorList>
            <consortium name="WormBaseParasite"/>
        </authorList>
    </citation>
    <scope>IDENTIFICATION</scope>
</reference>
<keyword evidence="7 10" id="KW-0472">Membrane</keyword>
<dbReference type="PANTHER" id="PTHR11616:SF321">
    <property type="entry name" value="SODIUM-DEPENDENT NUTRIENT AMINO ACID TRANSPORTER 1-RELATED"/>
    <property type="match status" value="1"/>
</dbReference>
<dbReference type="GO" id="GO:0005283">
    <property type="term" value="F:amino acid:sodium symporter activity"/>
    <property type="evidence" value="ECO:0007669"/>
    <property type="project" value="TreeGrafter"/>
</dbReference>
<name>A0A0K0DI20_ANGCA</name>
<evidence type="ECO:0000256" key="4">
    <source>
        <dbReference type="ARBA" id="ARBA00022692"/>
    </source>
</evidence>
<keyword evidence="11" id="KW-1185">Reference proteome</keyword>
<feature type="transmembrane region" description="Helical" evidence="10">
    <location>
        <begin position="164"/>
        <end position="187"/>
    </location>
</feature>
<comment type="subcellular location">
    <subcellularLocation>
        <location evidence="1">Membrane</location>
        <topology evidence="1">Multi-pass membrane protein</topology>
    </subcellularLocation>
</comment>
<evidence type="ECO:0000256" key="5">
    <source>
        <dbReference type="ARBA" id="ARBA00022847"/>
    </source>
</evidence>
<evidence type="ECO:0000313" key="11">
    <source>
        <dbReference type="Proteomes" id="UP000035642"/>
    </source>
</evidence>
<accession>A0A0K0DI20</accession>
<comment type="similarity">
    <text evidence="2">Belongs to the sodium:neurotransmitter symporter (SNF) (TC 2.A.22) family.</text>
</comment>
<dbReference type="InterPro" id="IPR037272">
    <property type="entry name" value="SNS_sf"/>
</dbReference>
<dbReference type="Proteomes" id="UP000035642">
    <property type="component" value="Unassembled WGS sequence"/>
</dbReference>
<keyword evidence="5" id="KW-0769">Symport</keyword>
<evidence type="ECO:0000256" key="9">
    <source>
        <dbReference type="PIRSR" id="PIRSR600175-1"/>
    </source>
</evidence>
<protein>
    <submittedName>
        <fullName evidence="12">SSD domain-containing protein</fullName>
    </submittedName>
</protein>
<keyword evidence="3" id="KW-0813">Transport</keyword>
<sequence length="252" mass="28271">MLDEIRRNRLKSRAHISESLHPTHGTVCLEQFHAYLHFHLIVMFFIITNAMACLICVADSTLIGSGRATMPDTVSRGRRTSNEEGRSKITITVSEEEDSSCSDSIVVIQDDGEHDDALKVILGKLTRMGVQNQMLDSKFVAFNVVVGYVTTYATYARFCHFLDIYGIVFIPVFFSCMFIIGLPLVYLEMALGQFTTMDAVFVFKRMAPIASGILHLRSRSIDVVPKCPRHSDGLLSALHALHCSREFHADQH</sequence>
<keyword evidence="8" id="KW-0325">Glycoprotein</keyword>
<feature type="transmembrane region" description="Helical" evidence="10">
    <location>
        <begin position="36"/>
        <end position="57"/>
    </location>
</feature>
<keyword evidence="6 10" id="KW-1133">Transmembrane helix</keyword>
<proteinExistence type="inferred from homology"/>
<dbReference type="InterPro" id="IPR000175">
    <property type="entry name" value="Na/ntran_symport"/>
</dbReference>
<feature type="transmembrane region" description="Helical" evidence="10">
    <location>
        <begin position="139"/>
        <end position="158"/>
    </location>
</feature>
<dbReference type="WBParaSite" id="ACAC_0001090101-mRNA-1">
    <property type="protein sequence ID" value="ACAC_0001090101-mRNA-1"/>
    <property type="gene ID" value="ACAC_0001090101"/>
</dbReference>
<evidence type="ECO:0000256" key="8">
    <source>
        <dbReference type="ARBA" id="ARBA00023180"/>
    </source>
</evidence>
<evidence type="ECO:0000313" key="12">
    <source>
        <dbReference type="WBParaSite" id="ACAC_0001090101-mRNA-1"/>
    </source>
</evidence>
<dbReference type="GO" id="GO:0005886">
    <property type="term" value="C:plasma membrane"/>
    <property type="evidence" value="ECO:0007669"/>
    <property type="project" value="TreeGrafter"/>
</dbReference>
<keyword evidence="9" id="KW-0479">Metal-binding</keyword>
<dbReference type="GO" id="GO:0046872">
    <property type="term" value="F:metal ion binding"/>
    <property type="evidence" value="ECO:0007669"/>
    <property type="project" value="UniProtKB-KW"/>
</dbReference>
<dbReference type="AlphaFoldDB" id="A0A0K0DI20"/>
<organism evidence="11 12">
    <name type="scientific">Angiostrongylus cantonensis</name>
    <name type="common">Rat lungworm</name>
    <dbReference type="NCBI Taxonomy" id="6313"/>
    <lineage>
        <taxon>Eukaryota</taxon>
        <taxon>Metazoa</taxon>
        <taxon>Ecdysozoa</taxon>
        <taxon>Nematoda</taxon>
        <taxon>Chromadorea</taxon>
        <taxon>Rhabditida</taxon>
        <taxon>Rhabditina</taxon>
        <taxon>Rhabditomorpha</taxon>
        <taxon>Strongyloidea</taxon>
        <taxon>Metastrongylidae</taxon>
        <taxon>Angiostrongylus</taxon>
    </lineage>
</organism>
<evidence type="ECO:0000256" key="7">
    <source>
        <dbReference type="ARBA" id="ARBA00023136"/>
    </source>
</evidence>